<sequence>MPEGHTIHRLARLHHRRYRGQALRVSSPQGRFVDEASALDGQVFRAAEAWGKHLLHHYDSGAMVHIHLGLYGKFSDVKAPMPAPVGQVRLRIEGDDHGGDLRGPTACEMYTPEDLDALVARLGPDPLRKDADPDKAFRRIHKSKRALGAMLMDQKIVAGIGNVYRAEVLFRAGVHPMRIGTAVDHDVWQRMWRDTVELMDVGVRKGKIITIRPDDDHGVRGPRGRPRSYVYRRRGEPCRVCGNTILGEIMEGRNLFWCPSCQPD</sequence>
<keyword evidence="7" id="KW-0378">Hydrolase</keyword>
<keyword evidence="8" id="KW-0862">Zinc</keyword>
<keyword evidence="5" id="KW-0227">DNA damage</keyword>
<keyword evidence="9" id="KW-0238">DNA-binding</keyword>
<evidence type="ECO:0000256" key="5">
    <source>
        <dbReference type="ARBA" id="ARBA00022763"/>
    </source>
</evidence>
<protein>
    <recommendedName>
        <fullName evidence="3">DNA-(apurinic or apyrimidinic site) lyase</fullName>
        <ecNumber evidence="3">4.2.99.18</ecNumber>
    </recommendedName>
</protein>
<evidence type="ECO:0000256" key="12">
    <source>
        <dbReference type="ARBA" id="ARBA00023268"/>
    </source>
</evidence>
<evidence type="ECO:0000313" key="17">
    <source>
        <dbReference type="EMBL" id="GGF38736.1"/>
    </source>
</evidence>
<dbReference type="Proteomes" id="UP000632454">
    <property type="component" value="Unassembled WGS sequence"/>
</dbReference>
<evidence type="ECO:0000256" key="1">
    <source>
        <dbReference type="ARBA" id="ARBA00001947"/>
    </source>
</evidence>
<dbReference type="InterPro" id="IPR010979">
    <property type="entry name" value="Ribosomal_uS13-like_H2TH"/>
</dbReference>
<keyword evidence="4" id="KW-0479">Metal-binding</keyword>
<keyword evidence="10" id="KW-0234">DNA repair</keyword>
<comment type="similarity">
    <text evidence="2">Belongs to the FPG family.</text>
</comment>
<dbReference type="SUPFAM" id="SSF81624">
    <property type="entry name" value="N-terminal domain of MutM-like DNA repair proteins"/>
    <property type="match status" value="1"/>
</dbReference>
<evidence type="ECO:0000256" key="14">
    <source>
        <dbReference type="ARBA" id="ARBA00044632"/>
    </source>
</evidence>
<proteinExistence type="inferred from homology"/>
<dbReference type="Gene3D" id="1.10.8.50">
    <property type="match status" value="1"/>
</dbReference>
<dbReference type="PANTHER" id="PTHR42697">
    <property type="entry name" value="ENDONUCLEASE 8"/>
    <property type="match status" value="1"/>
</dbReference>
<gene>
    <name evidence="17" type="ORF">GCM10007298_38040</name>
</gene>
<dbReference type="EC" id="4.2.99.18" evidence="3"/>
<dbReference type="SMART" id="SM01232">
    <property type="entry name" value="H2TH"/>
    <property type="match status" value="1"/>
</dbReference>
<evidence type="ECO:0000313" key="18">
    <source>
        <dbReference type="Proteomes" id="UP000632454"/>
    </source>
</evidence>
<dbReference type="InterPro" id="IPR015887">
    <property type="entry name" value="DNA_glyclase_Znf_dom_DNA_BS"/>
</dbReference>
<evidence type="ECO:0000256" key="3">
    <source>
        <dbReference type="ARBA" id="ARBA00012720"/>
    </source>
</evidence>
<evidence type="ECO:0000256" key="2">
    <source>
        <dbReference type="ARBA" id="ARBA00009409"/>
    </source>
</evidence>
<evidence type="ECO:0000256" key="15">
    <source>
        <dbReference type="PROSITE-ProRule" id="PRU00391"/>
    </source>
</evidence>
<evidence type="ECO:0000256" key="13">
    <source>
        <dbReference type="ARBA" id="ARBA00023295"/>
    </source>
</evidence>
<dbReference type="Pfam" id="PF06831">
    <property type="entry name" value="H2TH"/>
    <property type="match status" value="1"/>
</dbReference>
<dbReference type="InterPro" id="IPR012319">
    <property type="entry name" value="FPG_cat"/>
</dbReference>
<keyword evidence="6 15" id="KW-0863">Zinc-finger</keyword>
<keyword evidence="13" id="KW-0326">Glycosidase</keyword>
<comment type="cofactor">
    <cofactor evidence="1">
        <name>Zn(2+)</name>
        <dbReference type="ChEBI" id="CHEBI:29105"/>
    </cofactor>
</comment>
<dbReference type="CDD" id="cd08970">
    <property type="entry name" value="AcNei1_N"/>
    <property type="match status" value="1"/>
</dbReference>
<name>A0ABQ1V563_9NOCA</name>
<dbReference type="SUPFAM" id="SSF46946">
    <property type="entry name" value="S13-like H2TH domain"/>
    <property type="match status" value="1"/>
</dbReference>
<dbReference type="SMART" id="SM00898">
    <property type="entry name" value="Fapy_DNA_glyco"/>
    <property type="match status" value="1"/>
</dbReference>
<dbReference type="PROSITE" id="PS01242">
    <property type="entry name" value="ZF_FPG_1"/>
    <property type="match status" value="1"/>
</dbReference>
<keyword evidence="12" id="KW-0511">Multifunctional enzyme</keyword>
<feature type="domain" description="FPG-type" evidence="16">
    <location>
        <begin position="229"/>
        <end position="263"/>
    </location>
</feature>
<dbReference type="InterPro" id="IPR010663">
    <property type="entry name" value="Znf_FPG/IleRS"/>
</dbReference>
<dbReference type="Pfam" id="PF06827">
    <property type="entry name" value="zf-FPG_IleRS"/>
    <property type="match status" value="1"/>
</dbReference>
<dbReference type="SUPFAM" id="SSF57716">
    <property type="entry name" value="Glucocorticoid receptor-like (DNA-binding domain)"/>
    <property type="match status" value="1"/>
</dbReference>
<dbReference type="PROSITE" id="PS51066">
    <property type="entry name" value="ZF_FPG_2"/>
    <property type="match status" value="1"/>
</dbReference>
<evidence type="ECO:0000256" key="7">
    <source>
        <dbReference type="ARBA" id="ARBA00022801"/>
    </source>
</evidence>
<dbReference type="Gene3D" id="3.20.190.10">
    <property type="entry name" value="MutM-like, N-terminal"/>
    <property type="match status" value="1"/>
</dbReference>
<keyword evidence="18" id="KW-1185">Reference proteome</keyword>
<reference evidence="18" key="1">
    <citation type="journal article" date="2019" name="Int. J. Syst. Evol. Microbiol.">
        <title>The Global Catalogue of Microorganisms (GCM) 10K type strain sequencing project: providing services to taxonomists for standard genome sequencing and annotation.</title>
        <authorList>
            <consortium name="The Broad Institute Genomics Platform"/>
            <consortium name="The Broad Institute Genome Sequencing Center for Infectious Disease"/>
            <person name="Wu L."/>
            <person name="Ma J."/>
        </authorList>
    </citation>
    <scope>NUCLEOTIDE SEQUENCE [LARGE SCALE GENOMIC DNA]</scope>
    <source>
        <strain evidence="18">CCM 7855</strain>
    </source>
</reference>
<dbReference type="InterPro" id="IPR035937">
    <property type="entry name" value="FPG_N"/>
</dbReference>
<evidence type="ECO:0000256" key="10">
    <source>
        <dbReference type="ARBA" id="ARBA00023204"/>
    </source>
</evidence>
<comment type="catalytic activity">
    <reaction evidence="14">
        <text>2'-deoxyribonucleotide-(2'-deoxyribose 5'-phosphate)-2'-deoxyribonucleotide-DNA = a 3'-end 2'-deoxyribonucleotide-(2,3-dehydro-2,3-deoxyribose 5'-phosphate)-DNA + a 5'-end 5'-phospho-2'-deoxyribonucleoside-DNA + H(+)</text>
        <dbReference type="Rhea" id="RHEA:66592"/>
        <dbReference type="Rhea" id="RHEA-COMP:13180"/>
        <dbReference type="Rhea" id="RHEA-COMP:16897"/>
        <dbReference type="Rhea" id="RHEA-COMP:17067"/>
        <dbReference type="ChEBI" id="CHEBI:15378"/>
        <dbReference type="ChEBI" id="CHEBI:136412"/>
        <dbReference type="ChEBI" id="CHEBI:157695"/>
        <dbReference type="ChEBI" id="CHEBI:167181"/>
        <dbReference type="EC" id="4.2.99.18"/>
    </reaction>
</comment>
<dbReference type="Pfam" id="PF01149">
    <property type="entry name" value="Fapy_DNA_glyco"/>
    <property type="match status" value="1"/>
</dbReference>
<organism evidence="17 18">
    <name type="scientific">Williamsia phyllosphaerae</name>
    <dbReference type="NCBI Taxonomy" id="885042"/>
    <lineage>
        <taxon>Bacteria</taxon>
        <taxon>Bacillati</taxon>
        <taxon>Actinomycetota</taxon>
        <taxon>Actinomycetes</taxon>
        <taxon>Mycobacteriales</taxon>
        <taxon>Nocardiaceae</taxon>
        <taxon>Williamsia</taxon>
    </lineage>
</organism>
<dbReference type="InterPro" id="IPR015886">
    <property type="entry name" value="H2TH_FPG"/>
</dbReference>
<comment type="caution">
    <text evidence="17">The sequence shown here is derived from an EMBL/GenBank/DDBJ whole genome shotgun (WGS) entry which is preliminary data.</text>
</comment>
<evidence type="ECO:0000256" key="9">
    <source>
        <dbReference type="ARBA" id="ARBA00023125"/>
    </source>
</evidence>
<evidence type="ECO:0000256" key="6">
    <source>
        <dbReference type="ARBA" id="ARBA00022771"/>
    </source>
</evidence>
<dbReference type="RefSeq" id="WP_188491916.1">
    <property type="nucleotide sequence ID" value="NZ_BMCS01000003.1"/>
</dbReference>
<dbReference type="PANTHER" id="PTHR42697:SF3">
    <property type="entry name" value="ENDONUCLEASE 8 1"/>
    <property type="match status" value="1"/>
</dbReference>
<dbReference type="EMBL" id="BMCS01000003">
    <property type="protein sequence ID" value="GGF38736.1"/>
    <property type="molecule type" value="Genomic_DNA"/>
</dbReference>
<evidence type="ECO:0000256" key="8">
    <source>
        <dbReference type="ARBA" id="ARBA00022833"/>
    </source>
</evidence>
<evidence type="ECO:0000259" key="16">
    <source>
        <dbReference type="PROSITE" id="PS51066"/>
    </source>
</evidence>
<evidence type="ECO:0000256" key="11">
    <source>
        <dbReference type="ARBA" id="ARBA00023239"/>
    </source>
</evidence>
<evidence type="ECO:0000256" key="4">
    <source>
        <dbReference type="ARBA" id="ARBA00022723"/>
    </source>
</evidence>
<accession>A0ABQ1V563</accession>
<dbReference type="InterPro" id="IPR000214">
    <property type="entry name" value="Znf_DNA_glyclase/AP_lyase"/>
</dbReference>
<keyword evidence="11" id="KW-0456">Lyase</keyword>